<reference evidence="2" key="1">
    <citation type="submission" date="2016-12" db="EMBL/GenBank/DDBJ databases">
        <authorList>
            <person name="Brunel B."/>
        </authorList>
    </citation>
    <scope>NUCLEOTIDE SEQUENCE [LARGE SCALE GENOMIC DNA]</scope>
</reference>
<proteinExistence type="predicted"/>
<dbReference type="EMBL" id="FUIG01000029">
    <property type="protein sequence ID" value="SJM31999.1"/>
    <property type="molecule type" value="Genomic_DNA"/>
</dbReference>
<accession>A0A2P9ALI0</accession>
<organism evidence="1 2">
    <name type="scientific">Mesorhizobium delmotii</name>
    <dbReference type="NCBI Taxonomy" id="1631247"/>
    <lineage>
        <taxon>Bacteria</taxon>
        <taxon>Pseudomonadati</taxon>
        <taxon>Pseudomonadota</taxon>
        <taxon>Alphaproteobacteria</taxon>
        <taxon>Hyphomicrobiales</taxon>
        <taxon>Phyllobacteriaceae</taxon>
        <taxon>Mesorhizobium</taxon>
    </lineage>
</organism>
<sequence length="51" mass="5449">MPGAIFDANDKAGISKLQVDQAKAKVLDPDVWAQESFVLGKKVRLCGSCAE</sequence>
<evidence type="ECO:0000313" key="2">
    <source>
        <dbReference type="Proteomes" id="UP000245698"/>
    </source>
</evidence>
<dbReference type="AlphaFoldDB" id="A0A2P9ALI0"/>
<gene>
    <name evidence="1" type="ORF">BQ8482_220170</name>
</gene>
<dbReference type="Proteomes" id="UP000245698">
    <property type="component" value="Unassembled WGS sequence"/>
</dbReference>
<name>A0A2P9ALI0_9HYPH</name>
<keyword evidence="2" id="KW-1185">Reference proteome</keyword>
<protein>
    <submittedName>
        <fullName evidence="1">Uncharacterized protein</fullName>
    </submittedName>
</protein>
<evidence type="ECO:0000313" key="1">
    <source>
        <dbReference type="EMBL" id="SJM31999.1"/>
    </source>
</evidence>